<evidence type="ECO:0000256" key="3">
    <source>
        <dbReference type="ARBA" id="ARBA00022692"/>
    </source>
</evidence>
<evidence type="ECO:0000256" key="6">
    <source>
        <dbReference type="SAM" id="Phobius"/>
    </source>
</evidence>
<dbReference type="InterPro" id="IPR018076">
    <property type="entry name" value="T2SS_GspF_dom"/>
</dbReference>
<evidence type="ECO:0000256" key="1">
    <source>
        <dbReference type="ARBA" id="ARBA00004651"/>
    </source>
</evidence>
<keyword evidence="4 6" id="KW-1133">Transmembrane helix</keyword>
<accession>A0A4R0PF25</accession>
<dbReference type="Proteomes" id="UP000291301">
    <property type="component" value="Unassembled WGS sequence"/>
</dbReference>
<evidence type="ECO:0000313" key="8">
    <source>
        <dbReference type="EMBL" id="TCD16426.1"/>
    </source>
</evidence>
<feature type="transmembrane region" description="Helical" evidence="6">
    <location>
        <begin position="151"/>
        <end position="171"/>
    </location>
</feature>
<keyword evidence="5 6" id="KW-0472">Membrane</keyword>
<keyword evidence="3 6" id="KW-0812">Transmembrane</keyword>
<feature type="transmembrane region" description="Helical" evidence="6">
    <location>
        <begin position="116"/>
        <end position="139"/>
    </location>
</feature>
<name>A0A4R0PF25_9HYPH</name>
<proteinExistence type="predicted"/>
<dbReference type="RefSeq" id="WP_131565280.1">
    <property type="nucleotide sequence ID" value="NZ_JAINFK010000001.1"/>
</dbReference>
<evidence type="ECO:0000256" key="4">
    <source>
        <dbReference type="ARBA" id="ARBA00022989"/>
    </source>
</evidence>
<dbReference type="OrthoDB" id="9810662at2"/>
<protein>
    <submittedName>
        <fullName evidence="8">Type II secretion system F family protein</fullName>
    </submittedName>
</protein>
<feature type="transmembrane region" description="Helical" evidence="6">
    <location>
        <begin position="14"/>
        <end position="36"/>
    </location>
</feature>
<sequence length="332" mass="36329">MSDGIVELLTSPQFVVAILVSISVFATLFTLLTPLLGGNELRSRMKTVATERDEIRARERARLASEKQQNRGSLRMEAKSGGMRSVVERLDLKKALADAATIEKLRAAGFRGQQPLNVFLFLRLVLPFAFLIVALLYVFGLGGLSEQPTAIRLLACIGFAYLGFYSPNIYISNKAGKRKTSIKKAWPDALDLMLICVESGMSIEAAFRKVSEEIGTQSIPLAEELVLVGAELSFLQERRLAYENLANRTGLESVKSVSQALIQAERYGTPVGQALRVLAAESRDQRMNEAEKKAAALPPKLTVPMILFFLPVLFGVILGPAGIQISQRGGIF</sequence>
<evidence type="ECO:0000313" key="9">
    <source>
        <dbReference type="Proteomes" id="UP000291301"/>
    </source>
</evidence>
<keyword evidence="9" id="KW-1185">Reference proteome</keyword>
<evidence type="ECO:0000256" key="2">
    <source>
        <dbReference type="ARBA" id="ARBA00022475"/>
    </source>
</evidence>
<keyword evidence="2" id="KW-1003">Cell membrane</keyword>
<dbReference type="EMBL" id="SJST01000001">
    <property type="protein sequence ID" value="TCD16426.1"/>
    <property type="molecule type" value="Genomic_DNA"/>
</dbReference>
<feature type="domain" description="Type II secretion system protein GspF" evidence="7">
    <location>
        <begin position="190"/>
        <end position="318"/>
    </location>
</feature>
<feature type="transmembrane region" description="Helical" evidence="6">
    <location>
        <begin position="301"/>
        <end position="323"/>
    </location>
</feature>
<comment type="subcellular location">
    <subcellularLocation>
        <location evidence="1">Cell membrane</location>
        <topology evidence="1">Multi-pass membrane protein</topology>
    </subcellularLocation>
</comment>
<dbReference type="AlphaFoldDB" id="A0A4R0PF25"/>
<dbReference type="GO" id="GO:0005886">
    <property type="term" value="C:plasma membrane"/>
    <property type="evidence" value="ECO:0007669"/>
    <property type="project" value="UniProtKB-SubCell"/>
</dbReference>
<comment type="caution">
    <text evidence="8">The sequence shown here is derived from an EMBL/GenBank/DDBJ whole genome shotgun (WGS) entry which is preliminary data.</text>
</comment>
<dbReference type="Pfam" id="PF00482">
    <property type="entry name" value="T2SSF"/>
    <property type="match status" value="1"/>
</dbReference>
<gene>
    <name evidence="8" type="ORF">E0D97_03085</name>
</gene>
<dbReference type="PANTHER" id="PTHR35007">
    <property type="entry name" value="INTEGRAL MEMBRANE PROTEIN-RELATED"/>
    <property type="match status" value="1"/>
</dbReference>
<organism evidence="8 9">
    <name type="scientific">Oricola cellulosilytica</name>
    <dbReference type="NCBI Taxonomy" id="1429082"/>
    <lineage>
        <taxon>Bacteria</taxon>
        <taxon>Pseudomonadati</taxon>
        <taxon>Pseudomonadota</taxon>
        <taxon>Alphaproteobacteria</taxon>
        <taxon>Hyphomicrobiales</taxon>
        <taxon>Ahrensiaceae</taxon>
        <taxon>Oricola</taxon>
    </lineage>
</organism>
<dbReference type="PANTHER" id="PTHR35007:SF2">
    <property type="entry name" value="PILUS ASSEMBLE PROTEIN"/>
    <property type="match status" value="1"/>
</dbReference>
<reference evidence="8 9" key="1">
    <citation type="journal article" date="2015" name="Antonie Van Leeuwenhoek">
        <title>Oricola cellulosilytica gen. nov., sp. nov., a cellulose-degrading bacterium of the family Phyllobacteriaceae isolated from surface seashore water, and emended descriptions of Mesorhizobium loti and Phyllobacterium myrsinacearum.</title>
        <authorList>
            <person name="Hameed A."/>
            <person name="Shahina M."/>
            <person name="Lai W.A."/>
            <person name="Lin S.Y."/>
            <person name="Young L.S."/>
            <person name="Liu Y.C."/>
            <person name="Hsu Y.H."/>
            <person name="Young C.C."/>
        </authorList>
    </citation>
    <scope>NUCLEOTIDE SEQUENCE [LARGE SCALE GENOMIC DNA]</scope>
    <source>
        <strain evidence="8 9">KCTC 52183</strain>
    </source>
</reference>
<evidence type="ECO:0000259" key="7">
    <source>
        <dbReference type="Pfam" id="PF00482"/>
    </source>
</evidence>
<evidence type="ECO:0000256" key="5">
    <source>
        <dbReference type="ARBA" id="ARBA00023136"/>
    </source>
</evidence>